<dbReference type="PANTHER" id="PTHR19317">
    <property type="entry name" value="PRENYLATED RAB ACCEPTOR 1-RELATED"/>
    <property type="match status" value="1"/>
</dbReference>
<reference evidence="8 9" key="1">
    <citation type="submission" date="2024-08" db="EMBL/GenBank/DDBJ databases">
        <title>Insights into the chromosomal genome structure of Flemingia macrophylla.</title>
        <authorList>
            <person name="Ding Y."/>
            <person name="Zhao Y."/>
            <person name="Bi W."/>
            <person name="Wu M."/>
            <person name="Zhao G."/>
            <person name="Gong Y."/>
            <person name="Li W."/>
            <person name="Zhang P."/>
        </authorList>
    </citation>
    <scope>NUCLEOTIDE SEQUENCE [LARGE SCALE GENOMIC DNA]</scope>
    <source>
        <strain evidence="8">DYQJB</strain>
        <tissue evidence="8">Leaf</tissue>
    </source>
</reference>
<dbReference type="GO" id="GO:0016020">
    <property type="term" value="C:membrane"/>
    <property type="evidence" value="ECO:0007669"/>
    <property type="project" value="UniProtKB-SubCell"/>
</dbReference>
<keyword evidence="9" id="KW-1185">Reference proteome</keyword>
<dbReference type="GO" id="GO:0016192">
    <property type="term" value="P:vesicle-mediated transport"/>
    <property type="evidence" value="ECO:0007669"/>
    <property type="project" value="UniProtKB-ARBA"/>
</dbReference>
<evidence type="ECO:0000256" key="7">
    <source>
        <dbReference type="RuleBase" id="RU363107"/>
    </source>
</evidence>
<feature type="transmembrane region" description="Helical" evidence="7">
    <location>
        <begin position="51"/>
        <end position="68"/>
    </location>
</feature>
<proteinExistence type="inferred from homology"/>
<comment type="function">
    <text evidence="1 7">May be involved in both secretory and endocytic intracellular trafficking in the endosomal/prevacuolar compartments.</text>
</comment>
<keyword evidence="7" id="KW-0813">Transport</keyword>
<gene>
    <name evidence="8" type="ORF">Fmac_024227</name>
</gene>
<protein>
    <recommendedName>
        <fullName evidence="7">PRA1 family protein</fullName>
    </recommendedName>
</protein>
<sequence>MWPSAETLRSIKEASESVASTRRPWRVFLDLSGFSIPSSTTEATTRLAHNLTYFLSNYCILLLLIFLLTLFRHPLSLLLFLILFAAWYFLYFARDDLPFALLPLALATLVALFATAVWLNLLLSAAVGAIVVFLHAALRTTDELVGDDQESPYGPMLGVGDSPAAGAYVPV</sequence>
<evidence type="ECO:0000256" key="6">
    <source>
        <dbReference type="ARBA" id="ARBA00023136"/>
    </source>
</evidence>
<feature type="transmembrane region" description="Helical" evidence="7">
    <location>
        <begin position="75"/>
        <end position="93"/>
    </location>
</feature>
<dbReference type="AlphaFoldDB" id="A0ABD1LNR8"/>
<evidence type="ECO:0000313" key="8">
    <source>
        <dbReference type="EMBL" id="KAL2325169.1"/>
    </source>
</evidence>
<keyword evidence="5 7" id="KW-1133">Transmembrane helix</keyword>
<dbReference type="Proteomes" id="UP001603857">
    <property type="component" value="Unassembled WGS sequence"/>
</dbReference>
<feature type="transmembrane region" description="Helical" evidence="7">
    <location>
        <begin position="105"/>
        <end position="134"/>
    </location>
</feature>
<keyword evidence="4 7" id="KW-0812">Transmembrane</keyword>
<dbReference type="PANTHER" id="PTHR19317:SF81">
    <property type="entry name" value="PRA1 FAMILY PROTEIN D"/>
    <property type="match status" value="1"/>
</dbReference>
<dbReference type="InterPro" id="IPR004895">
    <property type="entry name" value="Prenylated_rab_accept_PRA1"/>
</dbReference>
<evidence type="ECO:0000256" key="4">
    <source>
        <dbReference type="ARBA" id="ARBA00022692"/>
    </source>
</evidence>
<evidence type="ECO:0000256" key="3">
    <source>
        <dbReference type="ARBA" id="ARBA00006483"/>
    </source>
</evidence>
<evidence type="ECO:0000256" key="2">
    <source>
        <dbReference type="ARBA" id="ARBA00004127"/>
    </source>
</evidence>
<accession>A0ABD1LNR8</accession>
<dbReference type="Pfam" id="PF03208">
    <property type="entry name" value="PRA1"/>
    <property type="match status" value="1"/>
</dbReference>
<evidence type="ECO:0000256" key="1">
    <source>
        <dbReference type="ARBA" id="ARBA00002501"/>
    </source>
</evidence>
<comment type="subcellular location">
    <subcellularLocation>
        <location evidence="2">Endomembrane system</location>
        <topology evidence="2">Multi-pass membrane protein</topology>
    </subcellularLocation>
    <subcellularLocation>
        <location evidence="7">Membrane</location>
        <topology evidence="7">Multi-pass membrane protein</topology>
    </subcellularLocation>
</comment>
<evidence type="ECO:0000256" key="5">
    <source>
        <dbReference type="ARBA" id="ARBA00022989"/>
    </source>
</evidence>
<organism evidence="8 9">
    <name type="scientific">Flemingia macrophylla</name>
    <dbReference type="NCBI Taxonomy" id="520843"/>
    <lineage>
        <taxon>Eukaryota</taxon>
        <taxon>Viridiplantae</taxon>
        <taxon>Streptophyta</taxon>
        <taxon>Embryophyta</taxon>
        <taxon>Tracheophyta</taxon>
        <taxon>Spermatophyta</taxon>
        <taxon>Magnoliopsida</taxon>
        <taxon>eudicotyledons</taxon>
        <taxon>Gunneridae</taxon>
        <taxon>Pentapetalae</taxon>
        <taxon>rosids</taxon>
        <taxon>fabids</taxon>
        <taxon>Fabales</taxon>
        <taxon>Fabaceae</taxon>
        <taxon>Papilionoideae</taxon>
        <taxon>50 kb inversion clade</taxon>
        <taxon>NPAAA clade</taxon>
        <taxon>indigoferoid/millettioid clade</taxon>
        <taxon>Phaseoleae</taxon>
        <taxon>Flemingia</taxon>
    </lineage>
</organism>
<evidence type="ECO:0000313" key="9">
    <source>
        <dbReference type="Proteomes" id="UP001603857"/>
    </source>
</evidence>
<comment type="similarity">
    <text evidence="3 7">Belongs to the PRA1 family.</text>
</comment>
<name>A0ABD1LNR8_9FABA</name>
<dbReference type="EMBL" id="JBGMDY010000008">
    <property type="protein sequence ID" value="KAL2325169.1"/>
    <property type="molecule type" value="Genomic_DNA"/>
</dbReference>
<comment type="caution">
    <text evidence="8">The sequence shown here is derived from an EMBL/GenBank/DDBJ whole genome shotgun (WGS) entry which is preliminary data.</text>
</comment>
<keyword evidence="6 7" id="KW-0472">Membrane</keyword>
<dbReference type="GO" id="GO:0005783">
    <property type="term" value="C:endoplasmic reticulum"/>
    <property type="evidence" value="ECO:0007669"/>
    <property type="project" value="UniProtKB-ARBA"/>
</dbReference>